<dbReference type="PANTHER" id="PTHR43610:SF1">
    <property type="entry name" value="N-ACETYLTRANSFERASE DOMAIN-CONTAINING PROTEIN"/>
    <property type="match status" value="1"/>
</dbReference>
<keyword evidence="3" id="KW-1185">Reference proteome</keyword>
<dbReference type="PANTHER" id="PTHR43610">
    <property type="entry name" value="BLL6696 PROTEIN"/>
    <property type="match status" value="1"/>
</dbReference>
<keyword evidence="2" id="KW-0808">Transferase</keyword>
<evidence type="ECO:0000313" key="3">
    <source>
        <dbReference type="Proteomes" id="UP000526125"/>
    </source>
</evidence>
<sequence>MMQEKDVVLEGKKVTLVPMENSHKAELIRVLFTPEVWEFTWRTIHTPEELDQVLTLALENKKNGSQIPFTIMDQATGAIIGTTRIGDLDMGNRNAEIGWTWLTPDYWRTGVNTECKYLLLQYCFEELNLMRVQFSVSGQNVRSQRAIERIGAKKEGVFRKHRIKADGSIHDNIFYSIIDNEWTDVKEKLLFLLSKSYT</sequence>
<dbReference type="AlphaFoldDB" id="A0A7Y6BZG3"/>
<dbReference type="Gene3D" id="3.40.630.30">
    <property type="match status" value="1"/>
</dbReference>
<dbReference type="SUPFAM" id="SSF55729">
    <property type="entry name" value="Acyl-CoA N-acyltransferases (Nat)"/>
    <property type="match status" value="1"/>
</dbReference>
<reference evidence="2 3" key="1">
    <citation type="submission" date="2020-05" db="EMBL/GenBank/DDBJ databases">
        <title>Genome Sequencing of Type Strains.</title>
        <authorList>
            <person name="Lemaire J.F."/>
            <person name="Inderbitzin P."/>
            <person name="Gregorio O.A."/>
            <person name="Collins S.B."/>
            <person name="Wespe N."/>
            <person name="Knight-Connoni V."/>
        </authorList>
    </citation>
    <scope>NUCLEOTIDE SEQUENCE [LARGE SCALE GENOMIC DNA]</scope>
    <source>
        <strain evidence="2 3">LMG 21957</strain>
    </source>
</reference>
<gene>
    <name evidence="2" type="ORF">HP552_21480</name>
</gene>
<proteinExistence type="predicted"/>
<evidence type="ECO:0000259" key="1">
    <source>
        <dbReference type="PROSITE" id="PS51186"/>
    </source>
</evidence>
<protein>
    <submittedName>
        <fullName evidence="2">GNAT family N-acetyltransferase</fullName>
    </submittedName>
</protein>
<evidence type="ECO:0000313" key="2">
    <source>
        <dbReference type="EMBL" id="NUU77789.1"/>
    </source>
</evidence>
<name>A0A7Y6BZG3_9BACL</name>
<dbReference type="Pfam" id="PF13302">
    <property type="entry name" value="Acetyltransf_3"/>
    <property type="match status" value="1"/>
</dbReference>
<dbReference type="InterPro" id="IPR000182">
    <property type="entry name" value="GNAT_dom"/>
</dbReference>
<dbReference type="GO" id="GO:0016747">
    <property type="term" value="F:acyltransferase activity, transferring groups other than amino-acyl groups"/>
    <property type="evidence" value="ECO:0007669"/>
    <property type="project" value="InterPro"/>
</dbReference>
<feature type="domain" description="N-acetyltransferase" evidence="1">
    <location>
        <begin position="26"/>
        <end position="176"/>
    </location>
</feature>
<dbReference type="InterPro" id="IPR016181">
    <property type="entry name" value="Acyl_CoA_acyltransferase"/>
</dbReference>
<dbReference type="Proteomes" id="UP000526125">
    <property type="component" value="Unassembled WGS sequence"/>
</dbReference>
<organism evidence="2 3">
    <name type="scientific">Paenibacillus xylanilyticus</name>
    <dbReference type="NCBI Taxonomy" id="248903"/>
    <lineage>
        <taxon>Bacteria</taxon>
        <taxon>Bacillati</taxon>
        <taxon>Bacillota</taxon>
        <taxon>Bacilli</taxon>
        <taxon>Bacillales</taxon>
        <taxon>Paenibacillaceae</taxon>
        <taxon>Paenibacillus</taxon>
    </lineage>
</organism>
<accession>A0A7Y6BZG3</accession>
<dbReference type="EMBL" id="JABMCB010000192">
    <property type="protein sequence ID" value="NUU77789.1"/>
    <property type="molecule type" value="Genomic_DNA"/>
</dbReference>
<comment type="caution">
    <text evidence="2">The sequence shown here is derived from an EMBL/GenBank/DDBJ whole genome shotgun (WGS) entry which is preliminary data.</text>
</comment>
<dbReference type="PROSITE" id="PS51186">
    <property type="entry name" value="GNAT"/>
    <property type="match status" value="1"/>
</dbReference>